<evidence type="ECO:0000313" key="8">
    <source>
        <dbReference type="Proteomes" id="UP000181980"/>
    </source>
</evidence>
<dbReference type="Proteomes" id="UP000181980">
    <property type="component" value="Unassembled WGS sequence"/>
</dbReference>
<dbReference type="GO" id="GO:0071949">
    <property type="term" value="F:FAD binding"/>
    <property type="evidence" value="ECO:0007669"/>
    <property type="project" value="InterPro"/>
</dbReference>
<dbReference type="PANTHER" id="PTHR42973:SF39">
    <property type="entry name" value="FAD-BINDING PCMH-TYPE DOMAIN-CONTAINING PROTEIN"/>
    <property type="match status" value="1"/>
</dbReference>
<dbReference type="PROSITE" id="PS51387">
    <property type="entry name" value="FAD_PCMH"/>
    <property type="match status" value="1"/>
</dbReference>
<dbReference type="OrthoDB" id="5169292at2"/>
<evidence type="ECO:0000256" key="2">
    <source>
        <dbReference type="ARBA" id="ARBA00005466"/>
    </source>
</evidence>
<evidence type="ECO:0000256" key="4">
    <source>
        <dbReference type="ARBA" id="ARBA00022827"/>
    </source>
</evidence>
<keyword evidence="3" id="KW-0285">Flavoprotein</keyword>
<evidence type="ECO:0000313" key="7">
    <source>
        <dbReference type="EMBL" id="SEF17372.1"/>
    </source>
</evidence>
<dbReference type="GO" id="GO:0016491">
    <property type="term" value="F:oxidoreductase activity"/>
    <property type="evidence" value="ECO:0007669"/>
    <property type="project" value="UniProtKB-KW"/>
</dbReference>
<dbReference type="EMBL" id="FNUC01000004">
    <property type="protein sequence ID" value="SEF17372.1"/>
    <property type="molecule type" value="Genomic_DNA"/>
</dbReference>
<comment type="cofactor">
    <cofactor evidence="1">
        <name>FAD</name>
        <dbReference type="ChEBI" id="CHEBI:57692"/>
    </cofactor>
</comment>
<dbReference type="InterPro" id="IPR016166">
    <property type="entry name" value="FAD-bd_PCMH"/>
</dbReference>
<dbReference type="Gene3D" id="3.30.43.10">
    <property type="entry name" value="Uridine Diphospho-n-acetylenolpyruvylglucosamine Reductase, domain 2"/>
    <property type="match status" value="1"/>
</dbReference>
<dbReference type="InterPro" id="IPR006093">
    <property type="entry name" value="Oxy_OxRdtase_FAD_BS"/>
</dbReference>
<protein>
    <submittedName>
        <fullName evidence="7">FAD/FMN-containing dehydrogenase</fullName>
    </submittedName>
</protein>
<organism evidence="7 8">
    <name type="scientific">Jiangella alba</name>
    <dbReference type="NCBI Taxonomy" id="561176"/>
    <lineage>
        <taxon>Bacteria</taxon>
        <taxon>Bacillati</taxon>
        <taxon>Actinomycetota</taxon>
        <taxon>Actinomycetes</taxon>
        <taxon>Jiangellales</taxon>
        <taxon>Jiangellaceae</taxon>
        <taxon>Jiangella</taxon>
    </lineage>
</organism>
<dbReference type="InterPro" id="IPR016169">
    <property type="entry name" value="FAD-bd_PCMH_sub2"/>
</dbReference>
<keyword evidence="8" id="KW-1185">Reference proteome</keyword>
<dbReference type="RefSeq" id="WP_069115386.1">
    <property type="nucleotide sequence ID" value="NZ_FNUC01000004.1"/>
</dbReference>
<feature type="domain" description="FAD-binding PCMH-type" evidence="6">
    <location>
        <begin position="30"/>
        <end position="201"/>
    </location>
</feature>
<dbReference type="PROSITE" id="PS00862">
    <property type="entry name" value="OX2_COVAL_FAD"/>
    <property type="match status" value="1"/>
</dbReference>
<comment type="similarity">
    <text evidence="2">Belongs to the oxygen-dependent FAD-linked oxidoreductase family.</text>
</comment>
<dbReference type="PANTHER" id="PTHR42973">
    <property type="entry name" value="BINDING OXIDOREDUCTASE, PUTATIVE (AFU_ORTHOLOGUE AFUA_1G17690)-RELATED"/>
    <property type="match status" value="1"/>
</dbReference>
<evidence type="ECO:0000256" key="1">
    <source>
        <dbReference type="ARBA" id="ARBA00001974"/>
    </source>
</evidence>
<dbReference type="AlphaFoldDB" id="A0A1H5PU22"/>
<accession>A0A1H5PU22</accession>
<evidence type="ECO:0000259" key="6">
    <source>
        <dbReference type="PROSITE" id="PS51387"/>
    </source>
</evidence>
<keyword evidence="5" id="KW-0560">Oxidoreductase</keyword>
<dbReference type="Gene3D" id="3.40.462.20">
    <property type="match status" value="1"/>
</dbReference>
<dbReference type="SUPFAM" id="SSF56176">
    <property type="entry name" value="FAD-binding/transporter-associated domain-like"/>
    <property type="match status" value="1"/>
</dbReference>
<dbReference type="STRING" id="561176.SAMN04488561_5836"/>
<evidence type="ECO:0000256" key="3">
    <source>
        <dbReference type="ARBA" id="ARBA00022630"/>
    </source>
</evidence>
<keyword evidence="4" id="KW-0274">FAD</keyword>
<sequence>MSDVSTLVVDGELIRPGDDAYDTHRNTYQRQGSPAVIVRAHSIDDVRRAVAAAGEHDLLLSVRSGGHGFPGFATNDGGLVLDLGPLDGVEVLDADRRLVRIGAGARWAAVTEALKPHGLVISSGDTTEVGVGGLILGGGIGWMVRRFGLTIDSVVAAEVVTADGRVLRASAAENADLFWALRGGGGAFAVVTAFEVIAQPVPEVYFGHIGYPRGDAATVLRGWRDAMRAAPDELTSMVVLLPDGFAPQSLVVGVCVAHGDAAAAENVVEPLLQLGDASVLDLRVRPYGEILAPPPPVPPGGAPPLARNRLTTDLSDELIDRYLAGLTAGPPVVGQVRALGGAVARVAGTETAFAHRDSEAFLSAIALSPAPEARAAFDAYWATLAPHTRGAYGNLMSSLDPADVAELYPPETSRRLAAVKASYDPDQLFRQAFPVA</sequence>
<dbReference type="InterPro" id="IPR036318">
    <property type="entry name" value="FAD-bd_PCMH-like_sf"/>
</dbReference>
<proteinExistence type="inferred from homology"/>
<gene>
    <name evidence="7" type="ORF">SAMN04488561_5836</name>
</gene>
<dbReference type="InterPro" id="IPR050416">
    <property type="entry name" value="FAD-linked_Oxidoreductase"/>
</dbReference>
<dbReference type="Pfam" id="PF01565">
    <property type="entry name" value="FAD_binding_4"/>
    <property type="match status" value="1"/>
</dbReference>
<name>A0A1H5PU22_9ACTN</name>
<reference evidence="8" key="1">
    <citation type="submission" date="2016-10" db="EMBL/GenBank/DDBJ databases">
        <authorList>
            <person name="Varghese N."/>
            <person name="Submissions S."/>
        </authorList>
    </citation>
    <scope>NUCLEOTIDE SEQUENCE [LARGE SCALE GENOMIC DNA]</scope>
    <source>
        <strain evidence="8">DSM 45237</strain>
    </source>
</reference>
<dbReference type="InterPro" id="IPR016167">
    <property type="entry name" value="FAD-bd_PCMH_sub1"/>
</dbReference>
<dbReference type="InterPro" id="IPR006094">
    <property type="entry name" value="Oxid_FAD_bind_N"/>
</dbReference>
<dbReference type="Gene3D" id="3.30.465.10">
    <property type="match status" value="1"/>
</dbReference>
<evidence type="ECO:0000256" key="5">
    <source>
        <dbReference type="ARBA" id="ARBA00023002"/>
    </source>
</evidence>